<protein>
    <submittedName>
        <fullName evidence="3">Phage baseplate assembly protein V</fullName>
    </submittedName>
</protein>
<dbReference type="InterPro" id="IPR006531">
    <property type="entry name" value="Gp5/Vgr_OB"/>
</dbReference>
<feature type="compositionally biased region" description="Polar residues" evidence="1">
    <location>
        <begin position="176"/>
        <end position="185"/>
    </location>
</feature>
<dbReference type="EMBL" id="VTPY01000001">
    <property type="protein sequence ID" value="KAA0014429.1"/>
    <property type="molecule type" value="Genomic_DNA"/>
</dbReference>
<accession>A0A7V7G2T5</accession>
<dbReference type="Gene3D" id="6.20.150.10">
    <property type="match status" value="1"/>
</dbReference>
<feature type="region of interest" description="Disordered" evidence="1">
    <location>
        <begin position="157"/>
        <end position="185"/>
    </location>
</feature>
<dbReference type="Proteomes" id="UP000486760">
    <property type="component" value="Unassembled WGS sequence"/>
</dbReference>
<keyword evidence="4" id="KW-1185">Reference proteome</keyword>
<gene>
    <name evidence="3" type="ORF">F0A17_01910</name>
</gene>
<sequence>MNQAYRLGELERRLNGMVMVGTILAVDHTSRKLRVQVGEIRTAWLAWPVEMGRNFRRWRPLREGQQVVLVSPSGDPAQAVIAGMLYSSALSAPSDNPDLDLVEFEDGARFQYDSAAHEYLSETGGSRITMDRDRILLSSNGSTLELDASGVKINGSSLTHNGTDVGDSHRHGGVASGSSNTDTPV</sequence>
<evidence type="ECO:0000313" key="3">
    <source>
        <dbReference type="EMBL" id="KAA0014429.1"/>
    </source>
</evidence>
<comment type="caution">
    <text evidence="3">The sequence shown here is derived from an EMBL/GenBank/DDBJ whole genome shotgun (WGS) entry which is preliminary data.</text>
</comment>
<dbReference type="Gene3D" id="2.40.50.230">
    <property type="entry name" value="Gp5 N-terminal domain"/>
    <property type="match status" value="1"/>
</dbReference>
<dbReference type="InterPro" id="IPR013046">
    <property type="entry name" value="GpV/Gp45"/>
</dbReference>
<dbReference type="Pfam" id="PF18946">
    <property type="entry name" value="Apex"/>
    <property type="match status" value="1"/>
</dbReference>
<feature type="domain" description="Gp5/Type VI secretion system Vgr protein OB-fold" evidence="2">
    <location>
        <begin position="20"/>
        <end position="86"/>
    </location>
</feature>
<dbReference type="AlphaFoldDB" id="A0A7V7G2T5"/>
<evidence type="ECO:0000313" key="4">
    <source>
        <dbReference type="Proteomes" id="UP000486760"/>
    </source>
</evidence>
<reference evidence="3 4" key="1">
    <citation type="submission" date="2019-08" db="EMBL/GenBank/DDBJ databases">
        <title>Bioinformatics analysis of the strain L3 and L5.</title>
        <authorList>
            <person name="Li X."/>
        </authorList>
    </citation>
    <scope>NUCLEOTIDE SEQUENCE [LARGE SCALE GENOMIC DNA]</scope>
    <source>
        <strain evidence="3 4">L5</strain>
    </source>
</reference>
<proteinExistence type="predicted"/>
<organism evidence="3 4">
    <name type="scientific">Billgrantia pellis</name>
    <dbReference type="NCBI Taxonomy" id="2606936"/>
    <lineage>
        <taxon>Bacteria</taxon>
        <taxon>Pseudomonadati</taxon>
        <taxon>Pseudomonadota</taxon>
        <taxon>Gammaproteobacteria</taxon>
        <taxon>Oceanospirillales</taxon>
        <taxon>Halomonadaceae</taxon>
        <taxon>Billgrantia</taxon>
    </lineage>
</organism>
<evidence type="ECO:0000259" key="2">
    <source>
        <dbReference type="Pfam" id="PF04717"/>
    </source>
</evidence>
<evidence type="ECO:0000256" key="1">
    <source>
        <dbReference type="SAM" id="MobiDB-lite"/>
    </source>
</evidence>
<dbReference type="InterPro" id="IPR037026">
    <property type="entry name" value="Vgr_OB-fold_dom_sf"/>
</dbReference>
<dbReference type="Pfam" id="PF04717">
    <property type="entry name" value="Phage_base_V"/>
    <property type="match status" value="1"/>
</dbReference>
<name>A0A7V7G2T5_9GAMM</name>
<dbReference type="RefSeq" id="WP_149326639.1">
    <property type="nucleotide sequence ID" value="NZ_VTPY01000001.1"/>
</dbReference>
<dbReference type="InterPro" id="IPR044033">
    <property type="entry name" value="GpV-like_apex"/>
</dbReference>
<dbReference type="NCBIfam" id="TIGR01644">
    <property type="entry name" value="phage_P2_V"/>
    <property type="match status" value="1"/>
</dbReference>